<dbReference type="PANTHER" id="PTHR30576">
    <property type="entry name" value="COLANIC BIOSYNTHESIS UDP-GLUCOSE LIPID CARRIER TRANSFERASE"/>
    <property type="match status" value="1"/>
</dbReference>
<dbReference type="PANTHER" id="PTHR30576:SF20">
    <property type="entry name" value="QUINOVOSAMINEPHOSPHOTRANSFERAE-RELATED"/>
    <property type="match status" value="1"/>
</dbReference>
<reference evidence="4" key="1">
    <citation type="submission" date="2020-08" db="EMBL/GenBank/DDBJ databases">
        <title>Genome public.</title>
        <authorList>
            <person name="Liu C."/>
            <person name="Sun Q."/>
        </authorList>
    </citation>
    <scope>NUCLEOTIDE SEQUENCE</scope>
    <source>
        <strain evidence="4">NSJ-33</strain>
    </source>
</reference>
<accession>A0A926E2X2</accession>
<comment type="similarity">
    <text evidence="1">Belongs to the bacterial sugar transferase family.</text>
</comment>
<keyword evidence="2" id="KW-1133">Transmembrane helix</keyword>
<name>A0A926E2X2_9FIRM</name>
<sequence>MYKYLKRAFDIVCSFLGLLGTLPLWLVAVIGIEISDPGPVFYMAHRVGKGNRTFRMFKFRSMRQGKANEAVFRGDEDRIFPFGQFIRATKIDELPQLLNIFIGDMSIVGPRPAAVDQLQIVRGGKYAVVGNAQAGLTGPSALYDYIYGDTIEDADDYGKMVLPTRLELDVWYVEHMSAWLDLKMIWWTIVCVLAEIFHKTTPKIYSELVGYVEVT</sequence>
<dbReference type="Proteomes" id="UP000610760">
    <property type="component" value="Unassembled WGS sequence"/>
</dbReference>
<evidence type="ECO:0000256" key="2">
    <source>
        <dbReference type="SAM" id="Phobius"/>
    </source>
</evidence>
<gene>
    <name evidence="4" type="ORF">H8710_08310</name>
</gene>
<dbReference type="Pfam" id="PF02397">
    <property type="entry name" value="Bac_transf"/>
    <property type="match status" value="1"/>
</dbReference>
<dbReference type="GO" id="GO:0016780">
    <property type="term" value="F:phosphotransferase activity, for other substituted phosphate groups"/>
    <property type="evidence" value="ECO:0007669"/>
    <property type="project" value="TreeGrafter"/>
</dbReference>
<feature type="domain" description="Bacterial sugar transferase" evidence="3">
    <location>
        <begin position="6"/>
        <end position="193"/>
    </location>
</feature>
<dbReference type="EMBL" id="JACRSV010000002">
    <property type="protein sequence ID" value="MBC8560067.1"/>
    <property type="molecule type" value="Genomic_DNA"/>
</dbReference>
<evidence type="ECO:0000256" key="1">
    <source>
        <dbReference type="ARBA" id="ARBA00006464"/>
    </source>
</evidence>
<proteinExistence type="inferred from homology"/>
<protein>
    <submittedName>
        <fullName evidence="4">Sugar transferase</fullName>
    </submittedName>
</protein>
<organism evidence="4 5">
    <name type="scientific">Fumia xinanensis</name>
    <dbReference type="NCBI Taxonomy" id="2763659"/>
    <lineage>
        <taxon>Bacteria</taxon>
        <taxon>Bacillati</taxon>
        <taxon>Bacillota</taxon>
        <taxon>Clostridia</taxon>
        <taxon>Eubacteriales</taxon>
        <taxon>Oscillospiraceae</taxon>
        <taxon>Fumia</taxon>
    </lineage>
</organism>
<feature type="transmembrane region" description="Helical" evidence="2">
    <location>
        <begin position="12"/>
        <end position="32"/>
    </location>
</feature>
<comment type="caution">
    <text evidence="4">The sequence shown here is derived from an EMBL/GenBank/DDBJ whole genome shotgun (WGS) entry which is preliminary data.</text>
</comment>
<evidence type="ECO:0000259" key="3">
    <source>
        <dbReference type="Pfam" id="PF02397"/>
    </source>
</evidence>
<keyword evidence="5" id="KW-1185">Reference proteome</keyword>
<evidence type="ECO:0000313" key="5">
    <source>
        <dbReference type="Proteomes" id="UP000610760"/>
    </source>
</evidence>
<keyword evidence="4" id="KW-0808">Transferase</keyword>
<dbReference type="RefSeq" id="WP_249295026.1">
    <property type="nucleotide sequence ID" value="NZ_JACRSV010000002.1"/>
</dbReference>
<keyword evidence="2" id="KW-0472">Membrane</keyword>
<dbReference type="InterPro" id="IPR003362">
    <property type="entry name" value="Bact_transf"/>
</dbReference>
<evidence type="ECO:0000313" key="4">
    <source>
        <dbReference type="EMBL" id="MBC8560067.1"/>
    </source>
</evidence>
<keyword evidence="2" id="KW-0812">Transmembrane</keyword>
<dbReference type="AlphaFoldDB" id="A0A926E2X2"/>